<evidence type="ECO:0000259" key="7">
    <source>
        <dbReference type="Pfam" id="PF25275"/>
    </source>
</evidence>
<dbReference type="EMBL" id="CP036526">
    <property type="protein sequence ID" value="QDT10657.1"/>
    <property type="molecule type" value="Genomic_DNA"/>
</dbReference>
<dbReference type="Gene3D" id="3.50.50.60">
    <property type="entry name" value="FAD/NAD(P)-binding domain"/>
    <property type="match status" value="1"/>
</dbReference>
<dbReference type="InterPro" id="IPR033803">
    <property type="entry name" value="CBD-like_Golvesin-Xly"/>
</dbReference>
<evidence type="ECO:0000256" key="5">
    <source>
        <dbReference type="ARBA" id="ARBA00023014"/>
    </source>
</evidence>
<dbReference type="PANTHER" id="PTHR43498:SF1">
    <property type="entry name" value="COB--COM HETERODISULFIDE REDUCTASE IRON-SULFUR SUBUNIT A"/>
    <property type="match status" value="1"/>
</dbReference>
<feature type="chain" id="PRO_5021791945" evidence="6">
    <location>
        <begin position="42"/>
        <end position="708"/>
    </location>
</feature>
<accession>A0A517NU52</accession>
<dbReference type="Pfam" id="PF12831">
    <property type="entry name" value="FAD_oxidored"/>
    <property type="match status" value="1"/>
</dbReference>
<evidence type="ECO:0000313" key="8">
    <source>
        <dbReference type="EMBL" id="QDT10657.1"/>
    </source>
</evidence>
<keyword evidence="5" id="KW-0411">Iron-sulfur</keyword>
<keyword evidence="6" id="KW-0732">Signal</keyword>
<keyword evidence="8" id="KW-0456">Lyase</keyword>
<reference evidence="8 9" key="1">
    <citation type="submission" date="2019-02" db="EMBL/GenBank/DDBJ databases">
        <title>Deep-cultivation of Planctomycetes and their phenomic and genomic characterization uncovers novel biology.</title>
        <authorList>
            <person name="Wiegand S."/>
            <person name="Jogler M."/>
            <person name="Boedeker C."/>
            <person name="Pinto D."/>
            <person name="Vollmers J."/>
            <person name="Rivas-Marin E."/>
            <person name="Kohn T."/>
            <person name="Peeters S.H."/>
            <person name="Heuer A."/>
            <person name="Rast P."/>
            <person name="Oberbeckmann S."/>
            <person name="Bunk B."/>
            <person name="Jeske O."/>
            <person name="Meyerdierks A."/>
            <person name="Storesund J.E."/>
            <person name="Kallscheuer N."/>
            <person name="Luecker S."/>
            <person name="Lage O.M."/>
            <person name="Pohl T."/>
            <person name="Merkel B.J."/>
            <person name="Hornburger P."/>
            <person name="Mueller R.-W."/>
            <person name="Bruemmer F."/>
            <person name="Labrenz M."/>
            <person name="Spormann A.M."/>
            <person name="Op den Camp H."/>
            <person name="Overmann J."/>
            <person name="Amann R."/>
            <person name="Jetten M.S.M."/>
            <person name="Mascher T."/>
            <person name="Medema M.H."/>
            <person name="Devos D.P."/>
            <person name="Kaster A.-K."/>
            <person name="Ovreas L."/>
            <person name="Rohde M."/>
            <person name="Galperin M.Y."/>
            <person name="Jogler C."/>
        </authorList>
    </citation>
    <scope>NUCLEOTIDE SEQUENCE [LARGE SCALE GENOMIC DNA]</scope>
    <source>
        <strain evidence="8 9">K23_9</strain>
    </source>
</reference>
<dbReference type="GO" id="GO:0016491">
    <property type="term" value="F:oxidoreductase activity"/>
    <property type="evidence" value="ECO:0007669"/>
    <property type="project" value="UniProtKB-KW"/>
</dbReference>
<organism evidence="8 9">
    <name type="scientific">Stieleria marina</name>
    <dbReference type="NCBI Taxonomy" id="1930275"/>
    <lineage>
        <taxon>Bacteria</taxon>
        <taxon>Pseudomonadati</taxon>
        <taxon>Planctomycetota</taxon>
        <taxon>Planctomycetia</taxon>
        <taxon>Pirellulales</taxon>
        <taxon>Pirellulaceae</taxon>
        <taxon>Stieleria</taxon>
    </lineage>
</organism>
<dbReference type="Proteomes" id="UP000319817">
    <property type="component" value="Chromosome"/>
</dbReference>
<dbReference type="GO" id="GO:0046872">
    <property type="term" value="F:metal ion binding"/>
    <property type="evidence" value="ECO:0007669"/>
    <property type="project" value="UniProtKB-KW"/>
</dbReference>
<keyword evidence="1" id="KW-0004">4Fe-4S</keyword>
<protein>
    <submittedName>
        <fullName evidence="8">Xanthan lyase</fullName>
        <ecNumber evidence="8">4.2.2.12</ecNumber>
    </submittedName>
</protein>
<keyword evidence="3" id="KW-0560">Oxidoreductase</keyword>
<feature type="domain" description="Golvesin/Xly CBD-like" evidence="7">
    <location>
        <begin position="577"/>
        <end position="701"/>
    </location>
</feature>
<dbReference type="GO" id="GO:0047492">
    <property type="term" value="F:xanthan lyase activity"/>
    <property type="evidence" value="ECO:0007669"/>
    <property type="project" value="UniProtKB-EC"/>
</dbReference>
<evidence type="ECO:0000256" key="4">
    <source>
        <dbReference type="ARBA" id="ARBA00023004"/>
    </source>
</evidence>
<dbReference type="GO" id="GO:0051539">
    <property type="term" value="F:4 iron, 4 sulfur cluster binding"/>
    <property type="evidence" value="ECO:0007669"/>
    <property type="project" value="UniProtKB-KW"/>
</dbReference>
<dbReference type="InterPro" id="IPR036188">
    <property type="entry name" value="FAD/NAD-bd_sf"/>
</dbReference>
<keyword evidence="2" id="KW-0479">Metal-binding</keyword>
<dbReference type="SUPFAM" id="SSF51905">
    <property type="entry name" value="FAD/NAD(P)-binding domain"/>
    <property type="match status" value="1"/>
</dbReference>
<dbReference type="InterPro" id="IPR039650">
    <property type="entry name" value="HdrA-like"/>
</dbReference>
<gene>
    <name evidence="8" type="primary">xly_2</name>
    <name evidence="8" type="ORF">K239x_26140</name>
</gene>
<evidence type="ECO:0000256" key="6">
    <source>
        <dbReference type="SAM" id="SignalP"/>
    </source>
</evidence>
<feature type="signal peptide" evidence="6">
    <location>
        <begin position="1"/>
        <end position="41"/>
    </location>
</feature>
<dbReference type="AlphaFoldDB" id="A0A517NU52"/>
<name>A0A517NU52_9BACT</name>
<keyword evidence="9" id="KW-1185">Reference proteome</keyword>
<evidence type="ECO:0000256" key="2">
    <source>
        <dbReference type="ARBA" id="ARBA00022723"/>
    </source>
</evidence>
<evidence type="ECO:0000256" key="3">
    <source>
        <dbReference type="ARBA" id="ARBA00023002"/>
    </source>
</evidence>
<dbReference type="EC" id="4.2.2.12" evidence="8"/>
<dbReference type="Pfam" id="PF25275">
    <property type="entry name" value="Golvesin_C"/>
    <property type="match status" value="1"/>
</dbReference>
<sequence precursor="true">MQLFPTQSPSHWFAKMKLSCIHASAMACLMIPLLVASNANGYDVVIYGGTSAGIVAGVQAKSMGKTVVVIEPTQRVGGLTTGGLGQTDIGNKQVIGGLSRLFYGRVAAHYAKPDHWKWQERSQYRSGGQSRTDKSEAAMWTFEPSAALKIYRDWIAETGLEIVKGERLNRESGIVKEDASIVSIEMEAGRKFVGKMFIDATYEGDLMAAAGVSYTVGREANSQYGETLNGVQTQRARHHNFVDGVDPFRIQGDPQSGLLPFIDPDGPGEEHGADKRVQAYCFRMCLTDHPENQIAFDKPSGYDESWYELLLRDFEAGATAIPWSNSGMPNRKTDVNNNKGYSTDFIGQNYDYPDASYEVRQAIVARHLLYQRGLMWTLANHPRVPAHVRNEVSRWGMCKDEFTDGNGWQQQLYIREARRMVSRFVMTQRHCQQVESVSDSIGMGAYTMDSHNVQRYVTADGKVKNEGDVQVGGFPPYPISYRSIIPKRSEADNLLVPVCLSASHMAFGSIRMEPVFMVLGQSAATAACHAIDDQVTVQAVDYEKLQSRLAADGQILQYQSPARPANTIAVGTIKGIVVDDSQAILKGDWQSGNLGGAIHQGYRHDSAAGDGRAKATFQAKLPHPGRYEVQVAYTPNPNRATNTPIDVTHSLGTTRVVVNQRTKPEVDRLFSSVGQYAFGKTGVVTIANQATDGYVIIDAVRWIPSTRN</sequence>
<evidence type="ECO:0000256" key="1">
    <source>
        <dbReference type="ARBA" id="ARBA00022485"/>
    </source>
</evidence>
<dbReference type="PANTHER" id="PTHR43498">
    <property type="entry name" value="FERREDOXIN:COB-COM HETERODISULFIDE REDUCTASE SUBUNIT A"/>
    <property type="match status" value="1"/>
</dbReference>
<evidence type="ECO:0000313" key="9">
    <source>
        <dbReference type="Proteomes" id="UP000319817"/>
    </source>
</evidence>
<keyword evidence="4" id="KW-0408">Iron</keyword>
<proteinExistence type="predicted"/>